<organism evidence="12 13">
    <name type="scientific">Planotetraspora silvatica</name>
    <dbReference type="NCBI Taxonomy" id="234614"/>
    <lineage>
        <taxon>Bacteria</taxon>
        <taxon>Bacillati</taxon>
        <taxon>Actinomycetota</taxon>
        <taxon>Actinomycetes</taxon>
        <taxon>Streptosporangiales</taxon>
        <taxon>Streptosporangiaceae</taxon>
        <taxon>Planotetraspora</taxon>
    </lineage>
</organism>
<dbReference type="PRINTS" id="PR00344">
    <property type="entry name" value="BCTRLSENSOR"/>
</dbReference>
<comment type="subcellular location">
    <subcellularLocation>
        <location evidence="2">Cell membrane</location>
    </subcellularLocation>
</comment>
<keyword evidence="10" id="KW-0472">Membrane</keyword>
<keyword evidence="5" id="KW-0808">Transferase</keyword>
<keyword evidence="13" id="KW-1185">Reference proteome</keyword>
<keyword evidence="4" id="KW-0597">Phosphoprotein</keyword>
<evidence type="ECO:0000256" key="3">
    <source>
        <dbReference type="ARBA" id="ARBA00012438"/>
    </source>
</evidence>
<gene>
    <name evidence="12" type="ORF">Psi02_59040</name>
</gene>
<dbReference type="Pfam" id="PF02518">
    <property type="entry name" value="HATPase_c"/>
    <property type="match status" value="1"/>
</dbReference>
<dbReference type="InterPro" id="IPR005467">
    <property type="entry name" value="His_kinase_dom"/>
</dbReference>
<dbReference type="CDD" id="cd00075">
    <property type="entry name" value="HATPase"/>
    <property type="match status" value="1"/>
</dbReference>
<dbReference type="Gene3D" id="3.30.565.10">
    <property type="entry name" value="Histidine kinase-like ATPase, C-terminal domain"/>
    <property type="match status" value="1"/>
</dbReference>
<evidence type="ECO:0000256" key="2">
    <source>
        <dbReference type="ARBA" id="ARBA00004236"/>
    </source>
</evidence>
<dbReference type="SMART" id="SM00388">
    <property type="entry name" value="HisKA"/>
    <property type="match status" value="1"/>
</dbReference>
<keyword evidence="9" id="KW-0902">Two-component regulatory system</keyword>
<keyword evidence="7" id="KW-0418">Kinase</keyword>
<evidence type="ECO:0000256" key="6">
    <source>
        <dbReference type="ARBA" id="ARBA00022692"/>
    </source>
</evidence>
<dbReference type="InterPro" id="IPR003594">
    <property type="entry name" value="HATPase_dom"/>
</dbReference>
<dbReference type="InterPro" id="IPR036890">
    <property type="entry name" value="HATPase_C_sf"/>
</dbReference>
<dbReference type="PANTHER" id="PTHR45436">
    <property type="entry name" value="SENSOR HISTIDINE KINASE YKOH"/>
    <property type="match status" value="1"/>
</dbReference>
<evidence type="ECO:0000256" key="4">
    <source>
        <dbReference type="ARBA" id="ARBA00022553"/>
    </source>
</evidence>
<comment type="catalytic activity">
    <reaction evidence="1">
        <text>ATP + protein L-histidine = ADP + protein N-phospho-L-histidine.</text>
        <dbReference type="EC" id="2.7.13.3"/>
    </reaction>
</comment>
<comment type="caution">
    <text evidence="12">The sequence shown here is derived from an EMBL/GenBank/DDBJ whole genome shotgun (WGS) entry which is preliminary data.</text>
</comment>
<dbReference type="SUPFAM" id="SSF55874">
    <property type="entry name" value="ATPase domain of HSP90 chaperone/DNA topoisomerase II/histidine kinase"/>
    <property type="match status" value="1"/>
</dbReference>
<accession>A0A8J3URM1</accession>
<dbReference type="Pfam" id="PF00512">
    <property type="entry name" value="HisKA"/>
    <property type="match status" value="1"/>
</dbReference>
<evidence type="ECO:0000256" key="10">
    <source>
        <dbReference type="ARBA" id="ARBA00023136"/>
    </source>
</evidence>
<dbReference type="PROSITE" id="PS50109">
    <property type="entry name" value="HIS_KIN"/>
    <property type="match status" value="1"/>
</dbReference>
<dbReference type="SMART" id="SM00387">
    <property type="entry name" value="HATPase_c"/>
    <property type="match status" value="1"/>
</dbReference>
<dbReference type="PANTHER" id="PTHR45436:SF5">
    <property type="entry name" value="SENSOR HISTIDINE KINASE TRCS"/>
    <property type="match status" value="1"/>
</dbReference>
<evidence type="ECO:0000313" key="12">
    <source>
        <dbReference type="EMBL" id="GII49480.1"/>
    </source>
</evidence>
<dbReference type="InterPro" id="IPR003661">
    <property type="entry name" value="HisK_dim/P_dom"/>
</dbReference>
<evidence type="ECO:0000313" key="13">
    <source>
        <dbReference type="Proteomes" id="UP000644610"/>
    </source>
</evidence>
<feature type="domain" description="Histidine kinase" evidence="11">
    <location>
        <begin position="32"/>
        <end position="243"/>
    </location>
</feature>
<evidence type="ECO:0000259" key="11">
    <source>
        <dbReference type="PROSITE" id="PS50109"/>
    </source>
</evidence>
<dbReference type="Gene3D" id="1.10.287.130">
    <property type="match status" value="1"/>
</dbReference>
<dbReference type="AlphaFoldDB" id="A0A8J3URM1"/>
<evidence type="ECO:0000256" key="8">
    <source>
        <dbReference type="ARBA" id="ARBA00022989"/>
    </source>
</evidence>
<keyword evidence="8" id="KW-1133">Transmembrane helix</keyword>
<dbReference type="InterPro" id="IPR050428">
    <property type="entry name" value="TCS_sensor_his_kinase"/>
</dbReference>
<dbReference type="GO" id="GO:0005886">
    <property type="term" value="C:plasma membrane"/>
    <property type="evidence" value="ECO:0007669"/>
    <property type="project" value="UniProtKB-SubCell"/>
</dbReference>
<evidence type="ECO:0000256" key="5">
    <source>
        <dbReference type="ARBA" id="ARBA00022679"/>
    </source>
</evidence>
<protein>
    <recommendedName>
        <fullName evidence="3">histidine kinase</fullName>
        <ecNumber evidence="3">2.7.13.3</ecNumber>
    </recommendedName>
</protein>
<evidence type="ECO:0000256" key="1">
    <source>
        <dbReference type="ARBA" id="ARBA00000085"/>
    </source>
</evidence>
<dbReference type="SUPFAM" id="SSF47384">
    <property type="entry name" value="Homodimeric domain of signal transducing histidine kinase"/>
    <property type="match status" value="1"/>
</dbReference>
<name>A0A8J3URM1_9ACTN</name>
<dbReference type="InterPro" id="IPR004358">
    <property type="entry name" value="Sig_transdc_His_kin-like_C"/>
</dbReference>
<dbReference type="EMBL" id="BOOQ01000042">
    <property type="protein sequence ID" value="GII49480.1"/>
    <property type="molecule type" value="Genomic_DNA"/>
</dbReference>
<keyword evidence="6" id="KW-0812">Transmembrane</keyword>
<dbReference type="GO" id="GO:0000155">
    <property type="term" value="F:phosphorelay sensor kinase activity"/>
    <property type="evidence" value="ECO:0007669"/>
    <property type="project" value="InterPro"/>
</dbReference>
<evidence type="ECO:0000256" key="9">
    <source>
        <dbReference type="ARBA" id="ARBA00023012"/>
    </source>
</evidence>
<dbReference type="CDD" id="cd00082">
    <property type="entry name" value="HisKA"/>
    <property type="match status" value="1"/>
</dbReference>
<proteinExistence type="predicted"/>
<evidence type="ECO:0000256" key="7">
    <source>
        <dbReference type="ARBA" id="ARBA00022777"/>
    </source>
</evidence>
<dbReference type="InterPro" id="IPR036097">
    <property type="entry name" value="HisK_dim/P_sf"/>
</dbReference>
<sequence>MNGSIPPTDRETVIGAHPDPAAAEQGCRFAADAAHELCTPVAALRVELEEARLHPDETDLLDLLDRALGNVDRLQTIVTDLLTLARAQSAAPIDRQRVDLAELIRLEVSRHVDRYETSVVPVVDGDAGVVVDVDRFQLRRVLAILLDNAYRHARSSIRVQARWDGDAAELSVTDDGRGVAAADRERIFQPFARLDAARDRRNGGAGLGLAIALEIVRTHGGTLDVDDAAAGGARFVVRLPAALPAEAERLSTNREESRLEARLEERISALPECGPGRLDHTFEDLLGRGARSRWGHRCGAAVRNAYRAGRACPRCRRTESAVAREASVGDLRRPPGAAFRR</sequence>
<dbReference type="Proteomes" id="UP000644610">
    <property type="component" value="Unassembled WGS sequence"/>
</dbReference>
<dbReference type="EC" id="2.7.13.3" evidence="3"/>
<reference evidence="12" key="1">
    <citation type="submission" date="2021-01" db="EMBL/GenBank/DDBJ databases">
        <title>Whole genome shotgun sequence of Planotetraspora silvatica NBRC 100141.</title>
        <authorList>
            <person name="Komaki H."/>
            <person name="Tamura T."/>
        </authorList>
    </citation>
    <scope>NUCLEOTIDE SEQUENCE</scope>
    <source>
        <strain evidence="12">NBRC 100141</strain>
    </source>
</reference>